<feature type="domain" description="O-antigen ligase-related" evidence="6">
    <location>
        <begin position="247"/>
        <end position="370"/>
    </location>
</feature>
<feature type="transmembrane region" description="Helical" evidence="5">
    <location>
        <begin position="12"/>
        <end position="29"/>
    </location>
</feature>
<sequence length="423" mass="48701">MNIRKLLEGYIMVIRFNIIFYFIYNLFLLSFKNNFLILVIQLLYFVYFYLINKNIQNKKNIILFCMILSIPGSFLSILGTPTSIFPLSWFIVFSLLLFFYSLKRVKKKYFFAILLFLLICMFSIFKSVTIIGLIKQAMMIILFMLSFIIGNNMSNDKEKHVLFKTSEKLYLISVISYTLQIFAQYISNNYLHIAIGNISYMGTGRISYAALFSDYSFSSLYIVSGMMILLIWVYKRQIKLLYFFTCIVYLGIGTLIVNARTGLYAFVAVSIVFLLINFKINIGFTIVIAIAAIIVFPKILTIILAGRGGQSLFDSSNRLELIIESIPVIFNNLLFGVGLGLDTVVKYTGTVPHNLIVQYLVQLGFIGIIPLVFFFLELFKKINIKKNSTWVLFVILLGAMFIPDIVSSRFLNIFVILFFLESR</sequence>
<feature type="transmembrane region" description="Helical" evidence="5">
    <location>
        <begin position="359"/>
        <end position="379"/>
    </location>
</feature>
<feature type="transmembrane region" description="Helical" evidence="5">
    <location>
        <begin position="169"/>
        <end position="186"/>
    </location>
</feature>
<evidence type="ECO:0000256" key="1">
    <source>
        <dbReference type="ARBA" id="ARBA00004141"/>
    </source>
</evidence>
<evidence type="ECO:0000259" key="6">
    <source>
        <dbReference type="Pfam" id="PF04932"/>
    </source>
</evidence>
<dbReference type="HOGENOM" id="CLU_648512_0_0_9"/>
<keyword evidence="4 5" id="KW-0472">Membrane</keyword>
<keyword evidence="8" id="KW-1185">Reference proteome</keyword>
<organism evidence="7 8">
    <name type="scientific">Thomasclavelia ramosa DSM 1402</name>
    <dbReference type="NCBI Taxonomy" id="445974"/>
    <lineage>
        <taxon>Bacteria</taxon>
        <taxon>Bacillati</taxon>
        <taxon>Bacillota</taxon>
        <taxon>Erysipelotrichia</taxon>
        <taxon>Erysipelotrichales</taxon>
        <taxon>Coprobacillaceae</taxon>
        <taxon>Thomasclavelia</taxon>
    </lineage>
</organism>
<accession>B0N359</accession>
<dbReference type="AlphaFoldDB" id="B0N359"/>
<dbReference type="InterPro" id="IPR007016">
    <property type="entry name" value="O-antigen_ligase-rel_domated"/>
</dbReference>
<dbReference type="eggNOG" id="ENOG5033TZ0">
    <property type="taxonomic scope" value="Bacteria"/>
</dbReference>
<evidence type="ECO:0000256" key="4">
    <source>
        <dbReference type="ARBA" id="ARBA00023136"/>
    </source>
</evidence>
<comment type="caution">
    <text evidence="7">The sequence shown here is derived from an EMBL/GenBank/DDBJ whole genome shotgun (WGS) entry which is preliminary data.</text>
</comment>
<evidence type="ECO:0000256" key="2">
    <source>
        <dbReference type="ARBA" id="ARBA00022692"/>
    </source>
</evidence>
<evidence type="ECO:0000313" key="8">
    <source>
        <dbReference type="Proteomes" id="UP000005798"/>
    </source>
</evidence>
<dbReference type="EMBL" id="ABFX02000004">
    <property type="protein sequence ID" value="EDS18881.1"/>
    <property type="molecule type" value="Genomic_DNA"/>
</dbReference>
<gene>
    <name evidence="7" type="ORF">CLORAM_00877</name>
</gene>
<feature type="transmembrane region" description="Helical" evidence="5">
    <location>
        <begin position="263"/>
        <end position="296"/>
    </location>
</feature>
<evidence type="ECO:0000256" key="5">
    <source>
        <dbReference type="SAM" id="Phobius"/>
    </source>
</evidence>
<proteinExistence type="predicted"/>
<feature type="transmembrane region" description="Helical" evidence="5">
    <location>
        <begin position="131"/>
        <end position="149"/>
    </location>
</feature>
<comment type="subcellular location">
    <subcellularLocation>
        <location evidence="1">Membrane</location>
        <topology evidence="1">Multi-pass membrane protein</topology>
    </subcellularLocation>
</comment>
<dbReference type="Pfam" id="PF04932">
    <property type="entry name" value="Wzy_C"/>
    <property type="match status" value="1"/>
</dbReference>
<evidence type="ECO:0000256" key="3">
    <source>
        <dbReference type="ARBA" id="ARBA00022989"/>
    </source>
</evidence>
<keyword evidence="3 5" id="KW-1133">Transmembrane helix</keyword>
<keyword evidence="2 5" id="KW-0812">Transmembrane</keyword>
<reference evidence="7" key="2">
    <citation type="submission" date="2014-06" db="EMBL/GenBank/DDBJ databases">
        <title>Draft genome sequence of Clostridium ramosum(DSM 1402).</title>
        <authorList>
            <person name="Sudarsanam P."/>
            <person name="Ley R."/>
            <person name="Guruge J."/>
            <person name="Turnbaugh P.J."/>
            <person name="Mahowald M."/>
            <person name="Liep D."/>
            <person name="Gordon J."/>
        </authorList>
    </citation>
    <scope>NUCLEOTIDE SEQUENCE</scope>
    <source>
        <strain evidence="7">DSM 1402</strain>
    </source>
</reference>
<feature type="transmembrane region" description="Helical" evidence="5">
    <location>
        <begin position="240"/>
        <end position="257"/>
    </location>
</feature>
<feature type="transmembrane region" description="Helical" evidence="5">
    <location>
        <begin position="391"/>
        <end position="420"/>
    </location>
</feature>
<name>B0N359_9FIRM</name>
<reference evidence="7" key="1">
    <citation type="submission" date="2007-11" db="EMBL/GenBank/DDBJ databases">
        <authorList>
            <person name="Fulton L."/>
            <person name="Clifton S."/>
            <person name="Fulton B."/>
            <person name="Xu J."/>
            <person name="Minx P."/>
            <person name="Pepin K.H."/>
            <person name="Johnson M."/>
            <person name="Thiruvilangam P."/>
            <person name="Bhonagiri V."/>
            <person name="Nash W.E."/>
            <person name="Mardis E.R."/>
            <person name="Wilson R.K."/>
        </authorList>
    </citation>
    <scope>NUCLEOTIDE SEQUENCE [LARGE SCALE GENOMIC DNA]</scope>
    <source>
        <strain evidence="7">DSM 1402</strain>
    </source>
</reference>
<feature type="transmembrane region" description="Helical" evidence="5">
    <location>
        <begin position="61"/>
        <end position="78"/>
    </location>
</feature>
<protein>
    <recommendedName>
        <fullName evidence="6">O-antigen ligase-related domain-containing protein</fullName>
    </recommendedName>
</protein>
<dbReference type="Proteomes" id="UP000005798">
    <property type="component" value="Unassembled WGS sequence"/>
</dbReference>
<feature type="transmembrane region" description="Helical" evidence="5">
    <location>
        <begin position="206"/>
        <end position="233"/>
    </location>
</feature>
<evidence type="ECO:0000313" key="7">
    <source>
        <dbReference type="EMBL" id="EDS18881.1"/>
    </source>
</evidence>
<feature type="transmembrane region" description="Helical" evidence="5">
    <location>
        <begin position="35"/>
        <end position="52"/>
    </location>
</feature>
<feature type="transmembrane region" description="Helical" evidence="5">
    <location>
        <begin position="109"/>
        <end position="125"/>
    </location>
</feature>
<feature type="transmembrane region" description="Helical" evidence="5">
    <location>
        <begin position="84"/>
        <end position="102"/>
    </location>
</feature>